<organism evidence="1 2">
    <name type="scientific">Nocardia farcinica (strain IFM 10152)</name>
    <dbReference type="NCBI Taxonomy" id="247156"/>
    <lineage>
        <taxon>Bacteria</taxon>
        <taxon>Bacillati</taxon>
        <taxon>Actinomycetota</taxon>
        <taxon>Actinomycetes</taxon>
        <taxon>Mycobacteriales</taxon>
        <taxon>Nocardiaceae</taxon>
        <taxon>Nocardia</taxon>
    </lineage>
</organism>
<dbReference type="Proteomes" id="UP000006820">
    <property type="component" value="Chromosome"/>
</dbReference>
<protein>
    <submittedName>
        <fullName evidence="1">Uncharacterized protein</fullName>
    </submittedName>
</protein>
<dbReference type="RefSeq" id="WP_011206595.1">
    <property type="nucleotide sequence ID" value="NC_006361.1"/>
</dbReference>
<dbReference type="OrthoDB" id="4556545at2"/>
<dbReference type="EMBL" id="AP006618">
    <property type="protein sequence ID" value="BAD54908.1"/>
    <property type="molecule type" value="Genomic_DNA"/>
</dbReference>
<evidence type="ECO:0000313" key="2">
    <source>
        <dbReference type="Proteomes" id="UP000006820"/>
    </source>
</evidence>
<keyword evidence="2" id="KW-1185">Reference proteome</keyword>
<evidence type="ECO:0000313" key="1">
    <source>
        <dbReference type="EMBL" id="BAD54908.1"/>
    </source>
</evidence>
<name>Q5Z3T3_NOCFA</name>
<dbReference type="HOGENOM" id="CLU_2343878_0_0_11"/>
<reference evidence="1 2" key="1">
    <citation type="journal article" date="2004" name="Proc. Natl. Acad. Sci. U.S.A.">
        <title>The complete genomic sequence of Nocardia farcinica IFM 10152.</title>
        <authorList>
            <person name="Ishikawa J."/>
            <person name="Yamashita A."/>
            <person name="Mikami Y."/>
            <person name="Hoshino Y."/>
            <person name="Kurita H."/>
            <person name="Hotta K."/>
            <person name="Shiba T."/>
            <person name="Hattori M."/>
        </authorList>
    </citation>
    <scope>NUCLEOTIDE SEQUENCE [LARGE SCALE GENOMIC DNA]</scope>
    <source>
        <strain evidence="1 2">IFM 10152</strain>
    </source>
</reference>
<dbReference type="GeneID" id="61130909"/>
<sequence length="97" mass="10583">MMMAVLLGSIAIAGAVWALLHLLDPPVRPEQPWSAADVIARVTGECHPEPSTLTAELAHAVLQARIECDIERCGAKWAAYWFLVDQGRIVPGRQVAR</sequence>
<dbReference type="AlphaFoldDB" id="Q5Z3T3"/>
<proteinExistence type="predicted"/>
<gene>
    <name evidence="1" type="ordered locus">NFA_660</name>
</gene>
<accession>Q5Z3T3</accession>
<dbReference type="STRING" id="247156.NFA_660"/>
<dbReference type="KEGG" id="nfa:NFA_660"/>